<gene>
    <name evidence="2" type="ORF">QNH39_24200</name>
</gene>
<dbReference type="InterPro" id="IPR043129">
    <property type="entry name" value="ATPase_NBD"/>
</dbReference>
<proteinExistence type="inferred from homology"/>
<dbReference type="Proteomes" id="UP001178288">
    <property type="component" value="Chromosome"/>
</dbReference>
<comment type="similarity">
    <text evidence="1">Belongs to the ROK (NagC/XylR) family.</text>
</comment>
<reference evidence="2" key="1">
    <citation type="submission" date="2023-05" db="EMBL/GenBank/DDBJ databases">
        <title>Comparative genomics of Bacillaceae isolates and their secondary metabolite potential.</title>
        <authorList>
            <person name="Song L."/>
            <person name="Nielsen L.J."/>
            <person name="Mohite O."/>
            <person name="Xu X."/>
            <person name="Weber T."/>
            <person name="Kovacs A.T."/>
        </authorList>
    </citation>
    <scope>NUCLEOTIDE SEQUENCE</scope>
    <source>
        <strain evidence="2">XLM17</strain>
    </source>
</reference>
<dbReference type="Pfam" id="PF00480">
    <property type="entry name" value="ROK"/>
    <property type="match status" value="1"/>
</dbReference>
<evidence type="ECO:0000313" key="3">
    <source>
        <dbReference type="Proteomes" id="UP001178288"/>
    </source>
</evidence>
<dbReference type="Gene3D" id="3.30.420.40">
    <property type="match status" value="2"/>
</dbReference>
<sequence length="298" mass="32855">MEKKYIAFDVGGTKVKHSVMFEDGTIIEKGQYNTLTSDLDQFLSEMVFTVEEYKYSHQVSGIGISMPGFIDITTGYSETAGNVAALKGKNIKSLLEERVDIPVEVENDGNCVALAELLNGNAIDSKNFICVTIGTGIGGGIVIDGKILHGHSFRGGEFGFMITERGNKGKEIWHHNGATSSLINDYKKLKGINIEENLEGHVIFEEAVHDGQVNHLIENWLNHVSSGIFNLAVTLNPEKILIGGGVSAQNELIERIEAKLEQLDFWKDFRVPITICKHRNDAGMLGAVKHFLNRHETS</sequence>
<dbReference type="InterPro" id="IPR000600">
    <property type="entry name" value="ROK"/>
</dbReference>
<accession>A0AA95MPF9</accession>
<dbReference type="SUPFAM" id="SSF53067">
    <property type="entry name" value="Actin-like ATPase domain"/>
    <property type="match status" value="1"/>
</dbReference>
<protein>
    <submittedName>
        <fullName evidence="2">ROK family protein</fullName>
    </submittedName>
</protein>
<evidence type="ECO:0000313" key="2">
    <source>
        <dbReference type="EMBL" id="WHY85673.1"/>
    </source>
</evidence>
<organism evidence="2 3">
    <name type="scientific">Neobacillus novalis</name>
    <dbReference type="NCBI Taxonomy" id="220687"/>
    <lineage>
        <taxon>Bacteria</taxon>
        <taxon>Bacillati</taxon>
        <taxon>Bacillota</taxon>
        <taxon>Bacilli</taxon>
        <taxon>Bacillales</taxon>
        <taxon>Bacillaceae</taxon>
        <taxon>Neobacillus</taxon>
    </lineage>
</organism>
<name>A0AA95MPF9_9BACI</name>
<dbReference type="AlphaFoldDB" id="A0AA95MPF9"/>
<dbReference type="KEGG" id="nnv:QNH39_24200"/>
<dbReference type="RefSeq" id="WP_066147932.1">
    <property type="nucleotide sequence ID" value="NZ_CP126114.1"/>
</dbReference>
<evidence type="ECO:0000256" key="1">
    <source>
        <dbReference type="ARBA" id="ARBA00006479"/>
    </source>
</evidence>
<keyword evidence="3" id="KW-1185">Reference proteome</keyword>
<dbReference type="EMBL" id="CP126114">
    <property type="protein sequence ID" value="WHY85673.1"/>
    <property type="molecule type" value="Genomic_DNA"/>
</dbReference>
<dbReference type="PANTHER" id="PTHR18964">
    <property type="entry name" value="ROK (REPRESSOR, ORF, KINASE) FAMILY"/>
    <property type="match status" value="1"/>
</dbReference>
<dbReference type="PANTHER" id="PTHR18964:SF165">
    <property type="entry name" value="BETA-GLUCOSIDE KINASE"/>
    <property type="match status" value="1"/>
</dbReference>